<feature type="region of interest" description="Disordered" evidence="1">
    <location>
        <begin position="344"/>
        <end position="368"/>
    </location>
</feature>
<protein>
    <submittedName>
        <fullName evidence="2">Uncharacterized protein</fullName>
    </submittedName>
</protein>
<name>Q095U1_STIAD</name>
<evidence type="ECO:0000256" key="1">
    <source>
        <dbReference type="SAM" id="MobiDB-lite"/>
    </source>
</evidence>
<evidence type="ECO:0000313" key="2">
    <source>
        <dbReference type="EMBL" id="EAU67501.1"/>
    </source>
</evidence>
<dbReference type="Proteomes" id="UP000032702">
    <property type="component" value="Unassembled WGS sequence"/>
</dbReference>
<organism evidence="2 3">
    <name type="scientific">Stigmatella aurantiaca (strain DW4/3-1)</name>
    <dbReference type="NCBI Taxonomy" id="378806"/>
    <lineage>
        <taxon>Bacteria</taxon>
        <taxon>Pseudomonadati</taxon>
        <taxon>Myxococcota</taxon>
        <taxon>Myxococcia</taxon>
        <taxon>Myxococcales</taxon>
        <taxon>Cystobacterineae</taxon>
        <taxon>Archangiaceae</taxon>
        <taxon>Stigmatella</taxon>
    </lineage>
</organism>
<proteinExistence type="predicted"/>
<evidence type="ECO:0000313" key="3">
    <source>
        <dbReference type="Proteomes" id="UP000032702"/>
    </source>
</evidence>
<dbReference type="EMBL" id="AAMD01000032">
    <property type="protein sequence ID" value="EAU67501.1"/>
    <property type="molecule type" value="Genomic_DNA"/>
</dbReference>
<sequence length="456" mass="48698">MSPGPGGFRVGKKPLTVSKCSHILREPSRRLTVHPLPSGPPVEIEHGQPRVGMPQPRGGQHMVGARHVVPEGHGGTLPEKDGAAVPHPCQVLLGGCGGKEQMLGREGRHEGPRLFQGVHAQNGAPLSQGGGDNLPPPRPGRRALHRLGHRIGLGLPDRQRHATGVRIVLGLGQHLAGHGFGIRRAIRHDEDLTGPRGSIDGHRVHHLELGGGDIGVAGTHDAIHPGHTLGAIGHGGHGPRPAQGEDPVRSRQQRRRQHPGRGQPIGPRRRADDDLPHPGHLRRHNPHQHTAGVHGPAARRINPHPPQRVRPPAHDDARLRLHLDGLGLLGPVGRGDVAGGPLQGTPDLRLQRGEGLLPPRPGHLERREPGPVELKRHLQQRGIAVLAHTGDELAGPLGDLGIRRSRALEQAAPGLGGQTGERPPVLQRSSAHGINLSMRVTRMPSHPSAFRPLMVR</sequence>
<comment type="caution">
    <text evidence="2">The sequence shown here is derived from an EMBL/GenBank/DDBJ whole genome shotgun (WGS) entry which is preliminary data.</text>
</comment>
<gene>
    <name evidence="2" type="ORF">STIAU_6936</name>
</gene>
<reference evidence="2 3" key="1">
    <citation type="submission" date="2006-04" db="EMBL/GenBank/DDBJ databases">
        <authorList>
            <person name="Nierman W.C."/>
        </authorList>
    </citation>
    <scope>NUCLEOTIDE SEQUENCE [LARGE SCALE GENOMIC DNA]</scope>
    <source>
        <strain evidence="2 3">DW4/3-1</strain>
    </source>
</reference>
<feature type="region of interest" description="Disordered" evidence="1">
    <location>
        <begin position="218"/>
        <end position="311"/>
    </location>
</feature>
<accession>Q095U1</accession>
<dbReference type="AlphaFoldDB" id="Q095U1"/>